<evidence type="ECO:0000313" key="4">
    <source>
        <dbReference type="EMBL" id="QIG46175.1"/>
    </source>
</evidence>
<feature type="domain" description="N-acetyltransferase" evidence="3">
    <location>
        <begin position="154"/>
        <end position="293"/>
    </location>
</feature>
<keyword evidence="1 4" id="KW-0808">Transferase</keyword>
<name>A0A6G6WM54_9ACTN</name>
<keyword evidence="5" id="KW-1185">Reference proteome</keyword>
<dbReference type="KEGG" id="nano:G5V58_22395"/>
<gene>
    <name evidence="4" type="ORF">G5V58_22395</name>
</gene>
<evidence type="ECO:0000256" key="1">
    <source>
        <dbReference type="ARBA" id="ARBA00022679"/>
    </source>
</evidence>
<sequence length="293" mass="31362">MPAGLTTRPLALADAQAVADVTSTEQLADVGETDTTVEDVLAEWQRPSYDILTSTVGVLEGGRLVAYGDLAFPEAAYTAVLPSHRGRGIGTALADWLEALARSRGAALLSTQVPAAGPAHRLLAARGYAERWTAWDLELPEGAVIDARPLPAGCTVRDARPAEHPIVHRVVEDAFGEWRTPLGVEDFAALVWERPGHEPWNLRVVEGPDGELLGAAHVFLSGDAGYVARVATRHDQRGRGLGSAMLADAFARAREHAAQRCYLSTDTRTGALSLYERVGMVVTSTWVNLATDL</sequence>
<dbReference type="InterPro" id="IPR000182">
    <property type="entry name" value="GNAT_dom"/>
</dbReference>
<dbReference type="Pfam" id="PF00583">
    <property type="entry name" value="Acetyltransf_1"/>
    <property type="match status" value="2"/>
</dbReference>
<dbReference type="PANTHER" id="PTHR43877">
    <property type="entry name" value="AMINOALKYLPHOSPHONATE N-ACETYLTRANSFERASE-RELATED-RELATED"/>
    <property type="match status" value="1"/>
</dbReference>
<dbReference type="GO" id="GO:0016747">
    <property type="term" value="F:acyltransferase activity, transferring groups other than amino-acyl groups"/>
    <property type="evidence" value="ECO:0007669"/>
    <property type="project" value="InterPro"/>
</dbReference>
<feature type="domain" description="N-acetyltransferase" evidence="3">
    <location>
        <begin position="5"/>
        <end position="151"/>
    </location>
</feature>
<keyword evidence="2" id="KW-0012">Acyltransferase</keyword>
<dbReference type="CDD" id="cd04301">
    <property type="entry name" value="NAT_SF"/>
    <property type="match status" value="2"/>
</dbReference>
<dbReference type="AlphaFoldDB" id="A0A6G6WM54"/>
<dbReference type="PROSITE" id="PS51186">
    <property type="entry name" value="GNAT"/>
    <property type="match status" value="2"/>
</dbReference>
<dbReference type="EMBL" id="CP049257">
    <property type="protein sequence ID" value="QIG46175.1"/>
    <property type="molecule type" value="Genomic_DNA"/>
</dbReference>
<dbReference type="InterPro" id="IPR050832">
    <property type="entry name" value="Bact_Acetyltransf"/>
</dbReference>
<proteinExistence type="predicted"/>
<evidence type="ECO:0000313" key="5">
    <source>
        <dbReference type="Proteomes" id="UP000502996"/>
    </source>
</evidence>
<accession>A0A6G6WM54</accession>
<protein>
    <submittedName>
        <fullName evidence="4">GNAT family N-acetyltransferase</fullName>
    </submittedName>
</protein>
<dbReference type="Proteomes" id="UP000502996">
    <property type="component" value="Chromosome"/>
</dbReference>
<reference evidence="4 5" key="1">
    <citation type="submission" date="2020-02" db="EMBL/GenBank/DDBJ databases">
        <title>Full genome sequence of Nocardioides sp. R-3366.</title>
        <authorList>
            <person name="Im W.-T."/>
        </authorList>
    </citation>
    <scope>NUCLEOTIDE SEQUENCE [LARGE SCALE GENOMIC DNA]</scope>
    <source>
        <strain evidence="4 5">R-3366</strain>
    </source>
</reference>
<evidence type="ECO:0000256" key="2">
    <source>
        <dbReference type="ARBA" id="ARBA00023315"/>
    </source>
</evidence>
<dbReference type="SUPFAM" id="SSF55729">
    <property type="entry name" value="Acyl-CoA N-acyltransferases (Nat)"/>
    <property type="match status" value="2"/>
</dbReference>
<evidence type="ECO:0000259" key="3">
    <source>
        <dbReference type="PROSITE" id="PS51186"/>
    </source>
</evidence>
<dbReference type="Gene3D" id="3.40.630.30">
    <property type="match status" value="1"/>
</dbReference>
<dbReference type="InterPro" id="IPR016181">
    <property type="entry name" value="Acyl_CoA_acyltransferase"/>
</dbReference>
<organism evidence="4 5">
    <name type="scientific">Nocardioides anomalus</name>
    <dbReference type="NCBI Taxonomy" id="2712223"/>
    <lineage>
        <taxon>Bacteria</taxon>
        <taxon>Bacillati</taxon>
        <taxon>Actinomycetota</taxon>
        <taxon>Actinomycetes</taxon>
        <taxon>Propionibacteriales</taxon>
        <taxon>Nocardioidaceae</taxon>
        <taxon>Nocardioides</taxon>
    </lineage>
</organism>